<dbReference type="Proteomes" id="UP000596063">
    <property type="component" value="Chromosome"/>
</dbReference>
<dbReference type="GO" id="GO:0000049">
    <property type="term" value="F:tRNA binding"/>
    <property type="evidence" value="ECO:0007669"/>
    <property type="project" value="UniProtKB-UniRule"/>
</dbReference>
<comment type="similarity">
    <text evidence="9">Belongs to the dus family.</text>
</comment>
<comment type="catalytic activity">
    <reaction evidence="8">
        <text>5,6-dihydrouridine(16) in tRNA + NADP(+) = uridine(16) in tRNA + NADPH + H(+)</text>
        <dbReference type="Rhea" id="RHEA:53376"/>
        <dbReference type="Rhea" id="RHEA-COMP:13543"/>
        <dbReference type="Rhea" id="RHEA-COMP:13544"/>
        <dbReference type="ChEBI" id="CHEBI:15378"/>
        <dbReference type="ChEBI" id="CHEBI:57783"/>
        <dbReference type="ChEBI" id="CHEBI:58349"/>
        <dbReference type="ChEBI" id="CHEBI:65315"/>
        <dbReference type="ChEBI" id="CHEBI:74443"/>
    </reaction>
</comment>
<reference evidence="13 14" key="1">
    <citation type="submission" date="2020-12" db="EMBL/GenBank/DDBJ databases">
        <authorList>
            <person name="Shan Y."/>
        </authorList>
    </citation>
    <scope>NUCLEOTIDE SEQUENCE [LARGE SCALE GENOMIC DNA]</scope>
    <source>
        <strain evidence="14">csc3.9</strain>
    </source>
</reference>
<evidence type="ECO:0000256" key="10">
    <source>
        <dbReference type="PIRSR" id="PIRSR006621-1"/>
    </source>
</evidence>
<feature type="binding site" evidence="11">
    <location>
        <position position="168"/>
    </location>
    <ligand>
        <name>FMN</name>
        <dbReference type="ChEBI" id="CHEBI:58210"/>
    </ligand>
</feature>
<dbReference type="GO" id="GO:0017150">
    <property type="term" value="F:tRNA dihydrouridine synthase activity"/>
    <property type="evidence" value="ECO:0007669"/>
    <property type="project" value="UniProtKB-UniRule"/>
</dbReference>
<dbReference type="AlphaFoldDB" id="A0A7T4QYA5"/>
<dbReference type="CDD" id="cd02801">
    <property type="entry name" value="DUS_like_FMN"/>
    <property type="match status" value="1"/>
</dbReference>
<comment type="function">
    <text evidence="8">Catalyzes the synthesis of 5,6-dihydrouridine (D), a modified base found in the D-loop of most tRNAs, via the reduction of the C5-C6 double bond in target uridines. Specifically modifies U16 in tRNAs.</text>
</comment>
<dbReference type="InterPro" id="IPR042270">
    <property type="entry name" value="DusC_C"/>
</dbReference>
<feature type="active site" description="Proton donor" evidence="8 10">
    <location>
        <position position="98"/>
    </location>
</feature>
<name>A0A7T4QYA5_9GAMM</name>
<evidence type="ECO:0000256" key="5">
    <source>
        <dbReference type="ARBA" id="ARBA00022857"/>
    </source>
</evidence>
<feature type="site" description="Interacts with tRNA" evidence="8">
    <location>
        <position position="176"/>
    </location>
</feature>
<evidence type="ECO:0000256" key="2">
    <source>
        <dbReference type="ARBA" id="ARBA00022630"/>
    </source>
</evidence>
<proteinExistence type="inferred from homology"/>
<feature type="site" description="Interacts with tRNA; defines subfamily-specific binding signature" evidence="8">
    <location>
        <position position="301"/>
    </location>
</feature>
<evidence type="ECO:0000256" key="8">
    <source>
        <dbReference type="HAMAP-Rule" id="MF_02043"/>
    </source>
</evidence>
<feature type="site" description="Interacts with tRNA; defines subfamily-specific binding signature" evidence="8">
    <location>
        <position position="35"/>
    </location>
</feature>
<evidence type="ECO:0000313" key="13">
    <source>
        <dbReference type="EMBL" id="QQD16921.1"/>
    </source>
</evidence>
<dbReference type="PANTHER" id="PTHR45846:SF1">
    <property type="entry name" value="TRNA-DIHYDROURIDINE(47) SYNTHASE [NAD(P)(+)]-LIKE"/>
    <property type="match status" value="1"/>
</dbReference>
<feature type="domain" description="DUS-like FMN-binding" evidence="12">
    <location>
        <begin position="5"/>
        <end position="262"/>
    </location>
</feature>
<comment type="catalytic activity">
    <reaction evidence="8">
        <text>5,6-dihydrouridine(16) in tRNA + NAD(+) = uridine(16) in tRNA + NADH + H(+)</text>
        <dbReference type="Rhea" id="RHEA:53380"/>
        <dbReference type="Rhea" id="RHEA-COMP:13543"/>
        <dbReference type="Rhea" id="RHEA-COMP:13544"/>
        <dbReference type="ChEBI" id="CHEBI:15378"/>
        <dbReference type="ChEBI" id="CHEBI:57540"/>
        <dbReference type="ChEBI" id="CHEBI:57945"/>
        <dbReference type="ChEBI" id="CHEBI:65315"/>
        <dbReference type="ChEBI" id="CHEBI:74443"/>
    </reaction>
</comment>
<feature type="site" description="Interacts with tRNA; defines subfamily-specific binding signature" evidence="8">
    <location>
        <position position="280"/>
    </location>
</feature>
<dbReference type="InterPro" id="IPR035587">
    <property type="entry name" value="DUS-like_FMN-bd"/>
</dbReference>
<comment type="caution">
    <text evidence="8">Lacks conserved residue(s) required for the propagation of feature annotation.</text>
</comment>
<evidence type="ECO:0000256" key="3">
    <source>
        <dbReference type="ARBA" id="ARBA00022643"/>
    </source>
</evidence>
<feature type="binding site" evidence="8 11">
    <location>
        <position position="68"/>
    </location>
    <ligand>
        <name>FMN</name>
        <dbReference type="ChEBI" id="CHEBI:58210"/>
    </ligand>
</feature>
<dbReference type="KEGG" id="snan:I6N98_11045"/>
<feature type="site" description="Interacts with tRNA" evidence="8">
    <location>
        <position position="95"/>
    </location>
</feature>
<feature type="binding site" evidence="8">
    <location>
        <begin position="201"/>
        <end position="203"/>
    </location>
    <ligand>
        <name>FMN</name>
        <dbReference type="ChEBI" id="CHEBI:58210"/>
    </ligand>
</feature>
<dbReference type="RefSeq" id="WP_198568423.1">
    <property type="nucleotide sequence ID" value="NZ_CP066167.1"/>
</dbReference>
<keyword evidence="4 8" id="KW-0819">tRNA processing</keyword>
<dbReference type="PIRSF" id="PIRSF006621">
    <property type="entry name" value="Dus"/>
    <property type="match status" value="1"/>
</dbReference>
<dbReference type="EMBL" id="CP066167">
    <property type="protein sequence ID" value="QQD16921.1"/>
    <property type="molecule type" value="Genomic_DNA"/>
</dbReference>
<evidence type="ECO:0000259" key="12">
    <source>
        <dbReference type="Pfam" id="PF01207"/>
    </source>
</evidence>
<evidence type="ECO:0000313" key="14">
    <source>
        <dbReference type="Proteomes" id="UP000596063"/>
    </source>
</evidence>
<keyword evidence="6 8" id="KW-0694">RNA-binding</keyword>
<comment type="cofactor">
    <cofactor evidence="8 9 11">
        <name>FMN</name>
        <dbReference type="ChEBI" id="CHEBI:58210"/>
    </cofactor>
</comment>
<dbReference type="PANTHER" id="PTHR45846">
    <property type="entry name" value="TRNA-DIHYDROURIDINE(47) SYNTHASE [NAD(P)(+)]-LIKE"/>
    <property type="match status" value="1"/>
</dbReference>
<dbReference type="EC" id="1.3.1.-" evidence="8"/>
<dbReference type="InterPro" id="IPR032886">
    <property type="entry name" value="DusC"/>
</dbReference>
<dbReference type="Gene3D" id="1.20.225.30">
    <property type="entry name" value="Dihydrouridine synthase, C-terminal recognition domain"/>
    <property type="match status" value="1"/>
</dbReference>
<keyword evidence="5 8" id="KW-0521">NADP</keyword>
<evidence type="ECO:0000256" key="1">
    <source>
        <dbReference type="ARBA" id="ARBA00022555"/>
    </source>
</evidence>
<protein>
    <recommendedName>
        <fullName evidence="8">tRNA-dihydrouridine(16) synthase</fullName>
        <ecNumber evidence="8">1.3.1.-</ecNumber>
    </recommendedName>
    <alternativeName>
        <fullName evidence="8">U16-specific dihydrouridine synthase</fullName>
        <shortName evidence="8">U16-specific Dus</shortName>
    </alternativeName>
    <alternativeName>
        <fullName evidence="8">tRNA-dihydrouridine synthase C</fullName>
    </alternativeName>
</protein>
<dbReference type="SUPFAM" id="SSF51395">
    <property type="entry name" value="FMN-linked oxidoreductases"/>
    <property type="match status" value="1"/>
</dbReference>
<sequence length="327" mass="36190">MKIHLAPMEGVVNARMRALLTTVGGIDRCVTEFVRVTDRLLPAKVFHRLCPELLDGGTTPSGTPVYLQLLGSEPGAMGDNAGRAAELGAPGVDTNFGCPAKCVNRHRGGSILLDEPDLIHAIVVAMRQSMPSEVPLTVKIRLGYQDHSRLLENIDAIASAGAAEITIHARTRDDGYKPPAFWDKIAAVHRRQLNGANIIANGEVWTPEHYWQCRQDSHCDDVMLGRGLLARPDLARHIKAQQAGDHYQPMPWEDALDLVDSLFENSLLTCAPRHVGGPLKQWLGYLRRHYQEADQLFAAIKRLTQPEDLHTALAQHRRQGFDRPRAA</sequence>
<keyword evidence="11" id="KW-0547">Nucleotide-binding</keyword>
<evidence type="ECO:0000256" key="9">
    <source>
        <dbReference type="PIRNR" id="PIRNR006621"/>
    </source>
</evidence>
<dbReference type="Pfam" id="PF01207">
    <property type="entry name" value="Dus"/>
    <property type="match status" value="1"/>
</dbReference>
<evidence type="ECO:0000256" key="11">
    <source>
        <dbReference type="PIRSR" id="PIRSR006621-2"/>
    </source>
</evidence>
<keyword evidence="1 8" id="KW-0820">tRNA-binding</keyword>
<keyword evidence="2 8" id="KW-0285">Flavoprotein</keyword>
<dbReference type="InterPro" id="IPR001269">
    <property type="entry name" value="DUS_fam"/>
</dbReference>
<comment type="similarity">
    <text evidence="8">Belongs to the Dus family. DusC subfamily.</text>
</comment>
<evidence type="ECO:0000256" key="7">
    <source>
        <dbReference type="ARBA" id="ARBA00023002"/>
    </source>
</evidence>
<keyword evidence="7 8" id="KW-0560">Oxidoreductase</keyword>
<feature type="binding site" evidence="8 11">
    <location>
        <position position="139"/>
    </location>
    <ligand>
        <name>FMN</name>
        <dbReference type="ChEBI" id="CHEBI:58210"/>
    </ligand>
</feature>
<evidence type="ECO:0000256" key="6">
    <source>
        <dbReference type="ARBA" id="ARBA00022884"/>
    </source>
</evidence>
<feature type="binding site" evidence="8 11">
    <location>
        <begin position="225"/>
        <end position="226"/>
    </location>
    <ligand>
        <name>FMN</name>
        <dbReference type="ChEBI" id="CHEBI:58210"/>
    </ligand>
</feature>
<evidence type="ECO:0000256" key="4">
    <source>
        <dbReference type="ARBA" id="ARBA00022694"/>
    </source>
</evidence>
<feature type="site" description="Interacts with tRNA" evidence="8">
    <location>
        <position position="285"/>
    </location>
</feature>
<dbReference type="GO" id="GO:0050660">
    <property type="term" value="F:flavin adenine dinucleotide binding"/>
    <property type="evidence" value="ECO:0007669"/>
    <property type="project" value="InterPro"/>
</dbReference>
<keyword evidence="3 8" id="KW-0288">FMN</keyword>
<dbReference type="GO" id="GO:0010181">
    <property type="term" value="F:FMN binding"/>
    <property type="evidence" value="ECO:0007669"/>
    <property type="project" value="UniProtKB-UniRule"/>
</dbReference>
<dbReference type="HAMAP" id="MF_02043">
    <property type="entry name" value="DusC_subfam"/>
    <property type="match status" value="1"/>
</dbReference>
<gene>
    <name evidence="8" type="primary">dusC</name>
    <name evidence="13" type="ORF">I6N98_11045</name>
</gene>
<dbReference type="Gene3D" id="3.20.20.70">
    <property type="entry name" value="Aldolase class I"/>
    <property type="match status" value="1"/>
</dbReference>
<keyword evidence="14" id="KW-1185">Reference proteome</keyword>
<organism evidence="13 14">
    <name type="scientific">Spongiibacter nanhainus</name>
    <dbReference type="NCBI Taxonomy" id="2794344"/>
    <lineage>
        <taxon>Bacteria</taxon>
        <taxon>Pseudomonadati</taxon>
        <taxon>Pseudomonadota</taxon>
        <taxon>Gammaproteobacteria</taxon>
        <taxon>Cellvibrionales</taxon>
        <taxon>Spongiibacteraceae</taxon>
        <taxon>Spongiibacter</taxon>
    </lineage>
</organism>
<dbReference type="InterPro" id="IPR013785">
    <property type="entry name" value="Aldolase_TIM"/>
</dbReference>
<accession>A0A7T4QYA5</accession>